<evidence type="ECO:0000313" key="4">
    <source>
        <dbReference type="Proteomes" id="UP000178911"/>
    </source>
</evidence>
<dbReference type="SUPFAM" id="SSF143430">
    <property type="entry name" value="TTP0101/SSO1404-like"/>
    <property type="match status" value="1"/>
</dbReference>
<comment type="caution">
    <text evidence="3">The sequence shown here is derived from an EMBL/GenBank/DDBJ whole genome shotgun (WGS) entry which is preliminary data.</text>
</comment>
<organism evidence="3 4">
    <name type="scientific">Candidatus Yanofskybacteria bacterium RIFCSPLOWO2_01_FULL_43_22</name>
    <dbReference type="NCBI Taxonomy" id="1802695"/>
    <lineage>
        <taxon>Bacteria</taxon>
        <taxon>Candidatus Yanofskyibacteriota</taxon>
    </lineage>
</organism>
<protein>
    <recommendedName>
        <fullName evidence="2">Transcriptional repressor PaaX-like central Cas2-like domain-containing protein</fullName>
    </recommendedName>
</protein>
<accession>A0A1F8GHF1</accession>
<keyword evidence="1" id="KW-0812">Transmembrane</keyword>
<dbReference type="Proteomes" id="UP000178911">
    <property type="component" value="Unassembled WGS sequence"/>
</dbReference>
<feature type="domain" description="Transcriptional repressor PaaX-like central Cas2-like" evidence="2">
    <location>
        <begin position="101"/>
        <end position="180"/>
    </location>
</feature>
<dbReference type="AlphaFoldDB" id="A0A1F8GHF1"/>
<evidence type="ECO:0000259" key="2">
    <source>
        <dbReference type="Pfam" id="PF20803"/>
    </source>
</evidence>
<dbReference type="InterPro" id="IPR048846">
    <property type="entry name" value="PaaX-like_central"/>
</dbReference>
<dbReference type="STRING" id="1802695.A3A13_02145"/>
<dbReference type="Pfam" id="PF20803">
    <property type="entry name" value="PaaX_M"/>
    <property type="match status" value="1"/>
</dbReference>
<sequence length="195" mass="22765">MRKRPKDSLTHKILKAISVAGIVLIAASNPYFGLAFFKGIRRDLERKEWRDFYVQLKKLQKSKRLNVEQNPDGSFTVTITQLGKDHVAKYDLDSLEIKKPESWDGLWRICSFDIPSDKQVARCALIDKLKELGFIMIQKSVWAHPFECREELTVLGRAFNVESYMYCFMASDFDGHQNNNLKIKFERKNKVMLKN</sequence>
<dbReference type="EMBL" id="MGKJ01000014">
    <property type="protein sequence ID" value="OGN23869.1"/>
    <property type="molecule type" value="Genomic_DNA"/>
</dbReference>
<feature type="transmembrane region" description="Helical" evidence="1">
    <location>
        <begin position="13"/>
        <end position="37"/>
    </location>
</feature>
<name>A0A1F8GHF1_9BACT</name>
<proteinExistence type="predicted"/>
<reference evidence="3 4" key="1">
    <citation type="journal article" date="2016" name="Nat. Commun.">
        <title>Thousands of microbial genomes shed light on interconnected biogeochemical processes in an aquifer system.</title>
        <authorList>
            <person name="Anantharaman K."/>
            <person name="Brown C.T."/>
            <person name="Hug L.A."/>
            <person name="Sharon I."/>
            <person name="Castelle C.J."/>
            <person name="Probst A.J."/>
            <person name="Thomas B.C."/>
            <person name="Singh A."/>
            <person name="Wilkins M.J."/>
            <person name="Karaoz U."/>
            <person name="Brodie E.L."/>
            <person name="Williams K.H."/>
            <person name="Hubbard S.S."/>
            <person name="Banfield J.F."/>
        </authorList>
    </citation>
    <scope>NUCLEOTIDE SEQUENCE [LARGE SCALE GENOMIC DNA]</scope>
</reference>
<keyword evidence="1" id="KW-0472">Membrane</keyword>
<evidence type="ECO:0000256" key="1">
    <source>
        <dbReference type="SAM" id="Phobius"/>
    </source>
</evidence>
<dbReference type="Gene3D" id="3.30.70.2650">
    <property type="match status" value="1"/>
</dbReference>
<gene>
    <name evidence="3" type="ORF">A3A13_02145</name>
</gene>
<keyword evidence="1" id="KW-1133">Transmembrane helix</keyword>
<evidence type="ECO:0000313" key="3">
    <source>
        <dbReference type="EMBL" id="OGN23869.1"/>
    </source>
</evidence>